<evidence type="ECO:0008006" key="4">
    <source>
        <dbReference type="Google" id="ProtNLM"/>
    </source>
</evidence>
<proteinExistence type="predicted"/>
<dbReference type="AlphaFoldDB" id="A0A166FEY9"/>
<evidence type="ECO:0000313" key="3">
    <source>
        <dbReference type="Proteomes" id="UP000076532"/>
    </source>
</evidence>
<organism evidence="2 3">
    <name type="scientific">Athelia psychrophila</name>
    <dbReference type="NCBI Taxonomy" id="1759441"/>
    <lineage>
        <taxon>Eukaryota</taxon>
        <taxon>Fungi</taxon>
        <taxon>Dikarya</taxon>
        <taxon>Basidiomycota</taxon>
        <taxon>Agaricomycotina</taxon>
        <taxon>Agaricomycetes</taxon>
        <taxon>Agaricomycetidae</taxon>
        <taxon>Atheliales</taxon>
        <taxon>Atheliaceae</taxon>
        <taxon>Athelia</taxon>
    </lineage>
</organism>
<keyword evidence="1" id="KW-0732">Signal</keyword>
<evidence type="ECO:0000256" key="1">
    <source>
        <dbReference type="SAM" id="SignalP"/>
    </source>
</evidence>
<feature type="signal peptide" evidence="1">
    <location>
        <begin position="1"/>
        <end position="18"/>
    </location>
</feature>
<dbReference type="STRING" id="436010.A0A166FEY9"/>
<feature type="chain" id="PRO_5007873327" description="Transmembrane protein" evidence="1">
    <location>
        <begin position="19"/>
        <end position="479"/>
    </location>
</feature>
<protein>
    <recommendedName>
        <fullName evidence="4">Transmembrane protein</fullName>
    </recommendedName>
</protein>
<reference evidence="2 3" key="1">
    <citation type="journal article" date="2016" name="Mol. Biol. Evol.">
        <title>Comparative Genomics of Early-Diverging Mushroom-Forming Fungi Provides Insights into the Origins of Lignocellulose Decay Capabilities.</title>
        <authorList>
            <person name="Nagy L.G."/>
            <person name="Riley R."/>
            <person name="Tritt A."/>
            <person name="Adam C."/>
            <person name="Daum C."/>
            <person name="Floudas D."/>
            <person name="Sun H."/>
            <person name="Yadav J.S."/>
            <person name="Pangilinan J."/>
            <person name="Larsson K.H."/>
            <person name="Matsuura K."/>
            <person name="Barry K."/>
            <person name="Labutti K."/>
            <person name="Kuo R."/>
            <person name="Ohm R.A."/>
            <person name="Bhattacharya S.S."/>
            <person name="Shirouzu T."/>
            <person name="Yoshinaga Y."/>
            <person name="Martin F.M."/>
            <person name="Grigoriev I.V."/>
            <person name="Hibbett D.S."/>
        </authorList>
    </citation>
    <scope>NUCLEOTIDE SEQUENCE [LARGE SCALE GENOMIC DNA]</scope>
    <source>
        <strain evidence="2 3">CBS 109695</strain>
    </source>
</reference>
<dbReference type="Proteomes" id="UP000076532">
    <property type="component" value="Unassembled WGS sequence"/>
</dbReference>
<name>A0A166FEY9_9AGAM</name>
<dbReference type="OrthoDB" id="2686083at2759"/>
<sequence length="479" mass="51669">MFLTLLLSVFLLALVASARPVAPELGSEYSQTAVALGTLQNIPESWQAPPLEPVLPFVQDKSSSSGNQELRRLHNGVANVVDASVGDTVQQGEGHHVDEARTVQASTLKSMEARRDLPESGSPTVGASPFVVVMYSCLAALLSVTGGVCMRSYIRNRALRAQIAWELLPRTDEIDAYSDSEDYILDSTPEDADARLLASPALLDAKHHPNPWLSTVGSLAAREILDAEFADLITFEDKYPKDAASAADLMDDVDLVEAPADHVTKEDPEDVNEFFDASTDLPEPTPLPLPTPLPVITISQVSTVESGSSDPPLLSLSPQPLALEISSVSRPQSPAYRSQRMRETNLAPISRPSWSLRANQDASLYVPPPSLSLDIRLSPLAPVKHLPSFPSLAPSSPSSAAFALAVPASKPRRAFRSPVPEFDIALAMQLRPGLGPGADAAWMVRFIMTIFGFLSVLWNNHSTRFAPLPSLHRRLANSS</sequence>
<dbReference type="EMBL" id="KV417590">
    <property type="protein sequence ID" value="KZP16732.1"/>
    <property type="molecule type" value="Genomic_DNA"/>
</dbReference>
<keyword evidence="3" id="KW-1185">Reference proteome</keyword>
<evidence type="ECO:0000313" key="2">
    <source>
        <dbReference type="EMBL" id="KZP16732.1"/>
    </source>
</evidence>
<accession>A0A166FEY9</accession>
<gene>
    <name evidence="2" type="ORF">FIBSPDRAFT_1047364</name>
</gene>